<dbReference type="Proteomes" id="UP000541857">
    <property type="component" value="Unassembled WGS sequence"/>
</dbReference>
<keyword evidence="7" id="KW-0067">ATP-binding</keyword>
<evidence type="ECO:0000256" key="2">
    <source>
        <dbReference type="ARBA" id="ARBA00012438"/>
    </source>
</evidence>
<dbReference type="SMART" id="SM00342">
    <property type="entry name" value="HTH_ARAC"/>
    <property type="match status" value="1"/>
</dbReference>
<evidence type="ECO:0000256" key="11">
    <source>
        <dbReference type="ARBA" id="ARBA00023163"/>
    </source>
</evidence>
<dbReference type="PANTHER" id="PTHR43547:SF2">
    <property type="entry name" value="HYBRID SIGNAL TRANSDUCTION HISTIDINE KINASE C"/>
    <property type="match status" value="1"/>
</dbReference>
<feature type="transmembrane region" description="Helical" evidence="13">
    <location>
        <begin position="829"/>
        <end position="849"/>
    </location>
</feature>
<dbReference type="CDD" id="cd17574">
    <property type="entry name" value="REC_OmpR"/>
    <property type="match status" value="1"/>
</dbReference>
<keyword evidence="18" id="KW-1185">Reference proteome</keyword>
<dbReference type="InterPro" id="IPR013783">
    <property type="entry name" value="Ig-like_fold"/>
</dbReference>
<dbReference type="InterPro" id="IPR011123">
    <property type="entry name" value="Y_Y_Y"/>
</dbReference>
<evidence type="ECO:0000256" key="1">
    <source>
        <dbReference type="ARBA" id="ARBA00000085"/>
    </source>
</evidence>
<keyword evidence="4" id="KW-0808">Transferase</keyword>
<evidence type="ECO:0000259" key="14">
    <source>
        <dbReference type="PROSITE" id="PS01124"/>
    </source>
</evidence>
<evidence type="ECO:0000256" key="10">
    <source>
        <dbReference type="ARBA" id="ARBA00023125"/>
    </source>
</evidence>
<accession>A0A7W2M5L7</accession>
<dbReference type="Pfam" id="PF07494">
    <property type="entry name" value="Reg_prop"/>
    <property type="match status" value="2"/>
</dbReference>
<keyword evidence="6" id="KW-0418">Kinase</keyword>
<dbReference type="InterPro" id="IPR003594">
    <property type="entry name" value="HATPase_dom"/>
</dbReference>
<evidence type="ECO:0000313" key="18">
    <source>
        <dbReference type="Proteomes" id="UP000541857"/>
    </source>
</evidence>
<dbReference type="SUPFAM" id="SSF46689">
    <property type="entry name" value="Homeodomain-like"/>
    <property type="match status" value="1"/>
</dbReference>
<keyword evidence="3 12" id="KW-0597">Phosphoprotein</keyword>
<comment type="caution">
    <text evidence="17">The sequence shown here is derived from an EMBL/GenBank/DDBJ whole genome shotgun (WGS) entry which is preliminary data.</text>
</comment>
<name>A0A7W2M5L7_9FLAO</name>
<evidence type="ECO:0000313" key="17">
    <source>
        <dbReference type="EMBL" id="MBA6153135.1"/>
    </source>
</evidence>
<dbReference type="SUPFAM" id="SSF55874">
    <property type="entry name" value="ATPase domain of HSP90 chaperone/DNA topoisomerase II/histidine kinase"/>
    <property type="match status" value="1"/>
</dbReference>
<dbReference type="InterPro" id="IPR018062">
    <property type="entry name" value="HTH_AraC-typ_CS"/>
</dbReference>
<dbReference type="InterPro" id="IPR001789">
    <property type="entry name" value="Sig_transdc_resp-reg_receiver"/>
</dbReference>
<evidence type="ECO:0000256" key="13">
    <source>
        <dbReference type="SAM" id="Phobius"/>
    </source>
</evidence>
<dbReference type="SMART" id="SM00388">
    <property type="entry name" value="HisKA"/>
    <property type="match status" value="1"/>
</dbReference>
<evidence type="ECO:0000256" key="12">
    <source>
        <dbReference type="PROSITE-ProRule" id="PRU00169"/>
    </source>
</evidence>
<dbReference type="SMART" id="SM00387">
    <property type="entry name" value="HATPase_c"/>
    <property type="match status" value="1"/>
</dbReference>
<feature type="domain" description="HTH araC/xylS-type" evidence="14">
    <location>
        <begin position="1296"/>
        <end position="1395"/>
    </location>
</feature>
<dbReference type="PANTHER" id="PTHR43547">
    <property type="entry name" value="TWO-COMPONENT HISTIDINE KINASE"/>
    <property type="match status" value="1"/>
</dbReference>
<keyword evidence="13" id="KW-0472">Membrane</keyword>
<proteinExistence type="predicted"/>
<dbReference type="Pfam" id="PF07495">
    <property type="entry name" value="Y_Y_Y"/>
    <property type="match status" value="1"/>
</dbReference>
<dbReference type="SMART" id="SM00448">
    <property type="entry name" value="REC"/>
    <property type="match status" value="1"/>
</dbReference>
<feature type="modified residue" description="4-aspartylphosphate" evidence="12">
    <location>
        <position position="1196"/>
    </location>
</feature>
<keyword evidence="11" id="KW-0804">Transcription</keyword>
<evidence type="ECO:0000256" key="3">
    <source>
        <dbReference type="ARBA" id="ARBA00022553"/>
    </source>
</evidence>
<dbReference type="SUPFAM" id="SSF63829">
    <property type="entry name" value="Calcium-dependent phosphotriesterase"/>
    <property type="match status" value="1"/>
</dbReference>
<keyword evidence="9" id="KW-0805">Transcription regulation</keyword>
<dbReference type="GO" id="GO:0043565">
    <property type="term" value="F:sequence-specific DNA binding"/>
    <property type="evidence" value="ECO:0007669"/>
    <property type="project" value="InterPro"/>
</dbReference>
<dbReference type="Gene3D" id="2.130.10.10">
    <property type="entry name" value="YVTN repeat-like/Quinoprotein amine dehydrogenase"/>
    <property type="match status" value="2"/>
</dbReference>
<dbReference type="Pfam" id="PF12833">
    <property type="entry name" value="HTH_18"/>
    <property type="match status" value="1"/>
</dbReference>
<dbReference type="InterPro" id="IPR018060">
    <property type="entry name" value="HTH_AraC"/>
</dbReference>
<dbReference type="GO" id="GO:0005524">
    <property type="term" value="F:ATP binding"/>
    <property type="evidence" value="ECO:0007669"/>
    <property type="project" value="UniProtKB-KW"/>
</dbReference>
<dbReference type="PROSITE" id="PS01124">
    <property type="entry name" value="HTH_ARAC_FAMILY_2"/>
    <property type="match status" value="1"/>
</dbReference>
<comment type="catalytic activity">
    <reaction evidence="1">
        <text>ATP + protein L-histidine = ADP + protein N-phospho-L-histidine.</text>
        <dbReference type="EC" id="2.7.13.3"/>
    </reaction>
</comment>
<dbReference type="GO" id="GO:0000155">
    <property type="term" value="F:phosphorelay sensor kinase activity"/>
    <property type="evidence" value="ECO:0007669"/>
    <property type="project" value="InterPro"/>
</dbReference>
<keyword evidence="8" id="KW-0902">Two-component regulatory system</keyword>
<dbReference type="CDD" id="cd00082">
    <property type="entry name" value="HisKA"/>
    <property type="match status" value="1"/>
</dbReference>
<dbReference type="Pfam" id="PF00512">
    <property type="entry name" value="HisKA"/>
    <property type="match status" value="1"/>
</dbReference>
<dbReference type="Gene3D" id="1.10.287.130">
    <property type="match status" value="1"/>
</dbReference>
<keyword evidence="10" id="KW-0238">DNA-binding</keyword>
<dbReference type="InterPro" id="IPR009057">
    <property type="entry name" value="Homeodomain-like_sf"/>
</dbReference>
<keyword evidence="13" id="KW-0812">Transmembrane</keyword>
<evidence type="ECO:0000256" key="7">
    <source>
        <dbReference type="ARBA" id="ARBA00022840"/>
    </source>
</evidence>
<dbReference type="InterPro" id="IPR036097">
    <property type="entry name" value="HisK_dim/P_sf"/>
</dbReference>
<evidence type="ECO:0000259" key="15">
    <source>
        <dbReference type="PROSITE" id="PS50109"/>
    </source>
</evidence>
<dbReference type="PRINTS" id="PR00344">
    <property type="entry name" value="BCTRLSENSOR"/>
</dbReference>
<dbReference type="Pfam" id="PF02518">
    <property type="entry name" value="HATPase_c"/>
    <property type="match status" value="1"/>
</dbReference>
<dbReference type="PROSITE" id="PS50109">
    <property type="entry name" value="HIS_KIN"/>
    <property type="match status" value="1"/>
</dbReference>
<dbReference type="Gene3D" id="2.60.40.10">
    <property type="entry name" value="Immunoglobulins"/>
    <property type="match status" value="1"/>
</dbReference>
<dbReference type="Gene3D" id="3.40.50.2300">
    <property type="match status" value="1"/>
</dbReference>
<dbReference type="InterPro" id="IPR004358">
    <property type="entry name" value="Sig_transdc_His_kin-like_C"/>
</dbReference>
<dbReference type="InterPro" id="IPR005467">
    <property type="entry name" value="His_kinase_dom"/>
</dbReference>
<dbReference type="InterPro" id="IPR003661">
    <property type="entry name" value="HisK_dim/P_dom"/>
</dbReference>
<dbReference type="Gene3D" id="1.10.10.60">
    <property type="entry name" value="Homeodomain-like"/>
    <property type="match status" value="1"/>
</dbReference>
<dbReference type="PROSITE" id="PS00041">
    <property type="entry name" value="HTH_ARAC_FAMILY_1"/>
    <property type="match status" value="1"/>
</dbReference>
<dbReference type="InterPro" id="IPR011110">
    <property type="entry name" value="Reg_prop"/>
</dbReference>
<sequence length="1403" mass="161135">MPRINQREILKSNLLLKIIVFFAIIGCNKKPADDILNDSVENEASAVSVGLSNFNEPLEYSTEQLDNTNGLSNSSVNTIFQDSENLLWIGTWDGLNRYDGNNFKIFRPELDNETSLTNQVVLKINEDKSGFIWVLTLHGLNKYDKKTNRFTRYFFSRDDKPPLTESEFNMALDVSKNVYCAVKDWGIGYYDGEKFQLIEIDGLPRYPVKKMTFTTTGKLLLLLNNQQFYSIQIVASSDGIKKATQIKEISNRVVDFETLSKNGIYYITESKTAFLYSVENETHQLLDDSDPGRVISKIREGVLVHRGSGYSIINNKGEIVTTPWTDKLQKQKLTAVLQGTENIIWTGTDGDGLFKLYPQKKVFNLVSRAQIPELEGGIVRAFLEVEDHSFWVGTKGNGLIRLQSQFYLNPKEKLIYQNYNESNSGLNNAIFSLHKGQDDLVLIGTDGHGLSAFDIKNDKLINWGEILDSENCSFFKSTYAIYQDQAGFIWLGTNGYGMVRFKLVRYGDHLKVSDFKHYLAEGGQKKALSSNIVFSIIPKNDHELWIGTRLGGLDLFNKESQVFRTFEHIKYDSQSLSNNDILYLHTDSEKNLWVGTSLGLNLLKEFKNDTIPVFQNFTTKDGLRNNTIHGIVSDDSSNLWLSTNFGLSNYIVEESKFINYTKNEGLQDNEFSDGAIYQPKGSDYVFAGGVKGFNYFMSSRIKESEVIPNILVDKISGQNEEVPYFQGLVISPYSTSNPSIVLNHDQNFFDIELSALTYINNEKSQYAYKLDGFDQDWNIINNRRTFSFTNVPKGRYSLWLKWSNSDGVWGEPVRAINIQIKPVFWQSNVAIVVYGVLLILFLLFVWSYFSKQYTLRQNILSQQREEEIHQNRLNFFTNVAHEFQTPLTLILGPIQKLSKSTAIVNTDEKYVRMIERNSSRLLFLTQQLLEFRKAEYGHLGISIKHFDLVNLVEQIAELFDEWALQKNINYKLEISSELSGWFDKDKIEIILFNLLSNAFKYTPENGKITLSLSIEENNIDTLEIEVVNSGKGIPKDKLDSIFDRFFLADNEVSNEKFRTGIGLAYIKKMVNLLGGDVFVLSEENKATTFKVVLPCSKIAFRDQEIDYEEGQVLISGHLQNIIREESGLSYRTPNKISALENLLNRRKSILIVEDEKEIHTFLNELLKENYIIFTAFNGVEAMNVLQNNEPDLIISDVMMPDMDGIELCSKIKRDIKTCHIPFIMLTAKADVIHRIQGLESGANAYIPKPFHPDHLLVRIEKLLEERELILKHFTRDTIVENLIKLPIDNDDRKFITEVIEIIRDNIENEHMNASFIEQELAMSSSQLYRRIKQIFGFSPGDLIRTIRLKHAAELLIKSNLTVSEVCYQSGFNNRSYFYREFKKIYNSTPKEYQLRQKRTNTFD</sequence>
<keyword evidence="5" id="KW-0547">Nucleotide-binding</keyword>
<evidence type="ECO:0000256" key="6">
    <source>
        <dbReference type="ARBA" id="ARBA00022777"/>
    </source>
</evidence>
<feature type="domain" description="Histidine kinase" evidence="15">
    <location>
        <begin position="878"/>
        <end position="1097"/>
    </location>
</feature>
<dbReference type="EC" id="2.7.13.3" evidence="2"/>
<gene>
    <name evidence="17" type="ORF">H3Z82_10390</name>
</gene>
<dbReference type="InterPro" id="IPR011006">
    <property type="entry name" value="CheY-like_superfamily"/>
</dbReference>
<organism evidence="17 18">
    <name type="scientific">Gelidibacter maritimus</name>
    <dbReference type="NCBI Taxonomy" id="2761487"/>
    <lineage>
        <taxon>Bacteria</taxon>
        <taxon>Pseudomonadati</taxon>
        <taxon>Bacteroidota</taxon>
        <taxon>Flavobacteriia</taxon>
        <taxon>Flavobacteriales</taxon>
        <taxon>Flavobacteriaceae</taxon>
        <taxon>Gelidibacter</taxon>
    </lineage>
</organism>
<dbReference type="Pfam" id="PF00072">
    <property type="entry name" value="Response_reg"/>
    <property type="match status" value="1"/>
</dbReference>
<dbReference type="FunFam" id="3.30.565.10:FF:000037">
    <property type="entry name" value="Hybrid sensor histidine kinase/response regulator"/>
    <property type="match status" value="1"/>
</dbReference>
<dbReference type="EMBL" id="JACGLT010000007">
    <property type="protein sequence ID" value="MBA6153135.1"/>
    <property type="molecule type" value="Genomic_DNA"/>
</dbReference>
<keyword evidence="13" id="KW-1133">Transmembrane helix</keyword>
<dbReference type="PROSITE" id="PS50110">
    <property type="entry name" value="RESPONSE_REGULATORY"/>
    <property type="match status" value="1"/>
</dbReference>
<dbReference type="SUPFAM" id="SSF47384">
    <property type="entry name" value="Homodimeric domain of signal transducing histidine kinase"/>
    <property type="match status" value="1"/>
</dbReference>
<evidence type="ECO:0000256" key="5">
    <source>
        <dbReference type="ARBA" id="ARBA00022741"/>
    </source>
</evidence>
<evidence type="ECO:0000259" key="16">
    <source>
        <dbReference type="PROSITE" id="PS50110"/>
    </source>
</evidence>
<evidence type="ECO:0000256" key="8">
    <source>
        <dbReference type="ARBA" id="ARBA00023012"/>
    </source>
</evidence>
<dbReference type="InterPro" id="IPR036890">
    <property type="entry name" value="HATPase_C_sf"/>
</dbReference>
<dbReference type="Gene3D" id="3.30.565.10">
    <property type="entry name" value="Histidine kinase-like ATPase, C-terminal domain"/>
    <property type="match status" value="1"/>
</dbReference>
<feature type="domain" description="Response regulatory" evidence="16">
    <location>
        <begin position="1148"/>
        <end position="1263"/>
    </location>
</feature>
<dbReference type="SUPFAM" id="SSF52172">
    <property type="entry name" value="CheY-like"/>
    <property type="match status" value="1"/>
</dbReference>
<evidence type="ECO:0000256" key="9">
    <source>
        <dbReference type="ARBA" id="ARBA00023015"/>
    </source>
</evidence>
<dbReference type="InterPro" id="IPR015943">
    <property type="entry name" value="WD40/YVTN_repeat-like_dom_sf"/>
</dbReference>
<evidence type="ECO:0000256" key="4">
    <source>
        <dbReference type="ARBA" id="ARBA00022679"/>
    </source>
</evidence>
<dbReference type="GO" id="GO:0003700">
    <property type="term" value="F:DNA-binding transcription factor activity"/>
    <property type="evidence" value="ECO:0007669"/>
    <property type="project" value="InterPro"/>
</dbReference>
<protein>
    <recommendedName>
        <fullName evidence="2">histidine kinase</fullName>
        <ecNumber evidence="2">2.7.13.3</ecNumber>
    </recommendedName>
</protein>
<reference evidence="17 18" key="1">
    <citation type="submission" date="2020-07" db="EMBL/GenBank/DDBJ databases">
        <title>Bacterium isolated from marine sediment.</title>
        <authorList>
            <person name="Shang D."/>
        </authorList>
    </citation>
    <scope>NUCLEOTIDE SEQUENCE [LARGE SCALE GENOMIC DNA]</scope>
    <source>
        <strain evidence="17 18">F6074</strain>
    </source>
</reference>